<feature type="region of interest" description="Disordered" evidence="1">
    <location>
        <begin position="35"/>
        <end position="79"/>
    </location>
</feature>
<sequence length="169" mass="18254">MGYACLGGLMGSGMEGLEGAVKAGSSSGEHREISFLTSITGTGKPGSDRSGRGMSSCPRGVHEVRSTQRHKRASRDMGESPGAILVLARRHDGRAVQQFHRCRIVVSQPSTKKLSAGKIDSFDGFIDGFGGEGWLLLPRSNGRRGPEWWCHSRCCQTTQTRSPSTLYEL</sequence>
<organism evidence="2 3">
    <name type="scientific">Aspergillus versicolor CBS 583.65</name>
    <dbReference type="NCBI Taxonomy" id="1036611"/>
    <lineage>
        <taxon>Eukaryota</taxon>
        <taxon>Fungi</taxon>
        <taxon>Dikarya</taxon>
        <taxon>Ascomycota</taxon>
        <taxon>Pezizomycotina</taxon>
        <taxon>Eurotiomycetes</taxon>
        <taxon>Eurotiomycetidae</taxon>
        <taxon>Eurotiales</taxon>
        <taxon>Aspergillaceae</taxon>
        <taxon>Aspergillus</taxon>
        <taxon>Aspergillus subgen. Nidulantes</taxon>
    </lineage>
</organism>
<evidence type="ECO:0000313" key="3">
    <source>
        <dbReference type="Proteomes" id="UP000184073"/>
    </source>
</evidence>
<keyword evidence="3" id="KW-1185">Reference proteome</keyword>
<protein>
    <submittedName>
        <fullName evidence="2">Uncharacterized protein</fullName>
    </submittedName>
</protein>
<gene>
    <name evidence="2" type="ORF">ASPVEDRAFT_500446</name>
</gene>
<accession>A0A1L9PCD6</accession>
<dbReference type="AlphaFoldDB" id="A0A1L9PCD6"/>
<proteinExistence type="predicted"/>
<evidence type="ECO:0000313" key="2">
    <source>
        <dbReference type="EMBL" id="OJI99114.1"/>
    </source>
</evidence>
<dbReference type="RefSeq" id="XP_040664877.1">
    <property type="nucleotide sequence ID" value="XM_040814250.1"/>
</dbReference>
<dbReference type="GeneID" id="63729761"/>
<dbReference type="EMBL" id="KV878126">
    <property type="protein sequence ID" value="OJI99114.1"/>
    <property type="molecule type" value="Genomic_DNA"/>
</dbReference>
<evidence type="ECO:0000256" key="1">
    <source>
        <dbReference type="SAM" id="MobiDB-lite"/>
    </source>
</evidence>
<name>A0A1L9PCD6_ASPVE</name>
<dbReference type="VEuPathDB" id="FungiDB:ASPVEDRAFT_500446"/>
<dbReference type="Proteomes" id="UP000184073">
    <property type="component" value="Unassembled WGS sequence"/>
</dbReference>
<reference evidence="3" key="1">
    <citation type="journal article" date="2017" name="Genome Biol.">
        <title>Comparative genomics reveals high biological diversity and specific adaptations in the industrially and medically important fungal genus Aspergillus.</title>
        <authorList>
            <person name="de Vries R.P."/>
            <person name="Riley R."/>
            <person name="Wiebenga A."/>
            <person name="Aguilar-Osorio G."/>
            <person name="Amillis S."/>
            <person name="Uchima C.A."/>
            <person name="Anderluh G."/>
            <person name="Asadollahi M."/>
            <person name="Askin M."/>
            <person name="Barry K."/>
            <person name="Battaglia E."/>
            <person name="Bayram O."/>
            <person name="Benocci T."/>
            <person name="Braus-Stromeyer S.A."/>
            <person name="Caldana C."/>
            <person name="Canovas D."/>
            <person name="Cerqueira G.C."/>
            <person name="Chen F."/>
            <person name="Chen W."/>
            <person name="Choi C."/>
            <person name="Clum A."/>
            <person name="Dos Santos R.A."/>
            <person name="Damasio A.R."/>
            <person name="Diallinas G."/>
            <person name="Emri T."/>
            <person name="Fekete E."/>
            <person name="Flipphi M."/>
            <person name="Freyberg S."/>
            <person name="Gallo A."/>
            <person name="Gournas C."/>
            <person name="Habgood R."/>
            <person name="Hainaut M."/>
            <person name="Harispe M.L."/>
            <person name="Henrissat B."/>
            <person name="Hilden K.S."/>
            <person name="Hope R."/>
            <person name="Hossain A."/>
            <person name="Karabika E."/>
            <person name="Karaffa L."/>
            <person name="Karanyi Z."/>
            <person name="Krasevec N."/>
            <person name="Kuo A."/>
            <person name="Kusch H."/>
            <person name="LaButti K."/>
            <person name="Lagendijk E.L."/>
            <person name="Lapidus A."/>
            <person name="Levasseur A."/>
            <person name="Lindquist E."/>
            <person name="Lipzen A."/>
            <person name="Logrieco A.F."/>
            <person name="MacCabe A."/>
            <person name="Maekelae M.R."/>
            <person name="Malavazi I."/>
            <person name="Melin P."/>
            <person name="Meyer V."/>
            <person name="Mielnichuk N."/>
            <person name="Miskei M."/>
            <person name="Molnar A.P."/>
            <person name="Mule G."/>
            <person name="Ngan C.Y."/>
            <person name="Orejas M."/>
            <person name="Orosz E."/>
            <person name="Ouedraogo J.P."/>
            <person name="Overkamp K.M."/>
            <person name="Park H.-S."/>
            <person name="Perrone G."/>
            <person name="Piumi F."/>
            <person name="Punt P.J."/>
            <person name="Ram A.F."/>
            <person name="Ramon A."/>
            <person name="Rauscher S."/>
            <person name="Record E."/>
            <person name="Riano-Pachon D.M."/>
            <person name="Robert V."/>
            <person name="Roehrig J."/>
            <person name="Ruller R."/>
            <person name="Salamov A."/>
            <person name="Salih N.S."/>
            <person name="Samson R.A."/>
            <person name="Sandor E."/>
            <person name="Sanguinetti M."/>
            <person name="Schuetze T."/>
            <person name="Sepcic K."/>
            <person name="Shelest E."/>
            <person name="Sherlock G."/>
            <person name="Sophianopoulou V."/>
            <person name="Squina F.M."/>
            <person name="Sun H."/>
            <person name="Susca A."/>
            <person name="Todd R.B."/>
            <person name="Tsang A."/>
            <person name="Unkles S.E."/>
            <person name="van de Wiele N."/>
            <person name="van Rossen-Uffink D."/>
            <person name="Oliveira J.V."/>
            <person name="Vesth T.C."/>
            <person name="Visser J."/>
            <person name="Yu J.-H."/>
            <person name="Zhou M."/>
            <person name="Andersen M.R."/>
            <person name="Archer D.B."/>
            <person name="Baker S.E."/>
            <person name="Benoit I."/>
            <person name="Brakhage A.A."/>
            <person name="Braus G.H."/>
            <person name="Fischer R."/>
            <person name="Frisvad J.C."/>
            <person name="Goldman G.H."/>
            <person name="Houbraken J."/>
            <person name="Oakley B."/>
            <person name="Pocsi I."/>
            <person name="Scazzocchio C."/>
            <person name="Seiboth B."/>
            <person name="vanKuyk P.A."/>
            <person name="Wortman J."/>
            <person name="Dyer P.S."/>
            <person name="Grigoriev I.V."/>
        </authorList>
    </citation>
    <scope>NUCLEOTIDE SEQUENCE [LARGE SCALE GENOMIC DNA]</scope>
    <source>
        <strain evidence="3">CBS 583.65</strain>
    </source>
</reference>